<evidence type="ECO:0000313" key="1">
    <source>
        <dbReference type="EMBL" id="PZF74419.1"/>
    </source>
</evidence>
<sequence length="84" mass="9727">MEFVHSFAHHQDTVDHKHPHGLAFENKHHHCDFLSFQLMPFDGAIHIPRISFIAPVFITQQDAVQVHFVQRKIVRTSLRGPPVV</sequence>
<proteinExistence type="predicted"/>
<accession>A0A2W2BDT1</accession>
<dbReference type="OrthoDB" id="674595at2"/>
<keyword evidence="2" id="KW-1185">Reference proteome</keyword>
<dbReference type="AlphaFoldDB" id="A0A2W2BDT1"/>
<gene>
    <name evidence="1" type="ORF">DN068_02235</name>
</gene>
<name>A0A2W2BDT1_9BACT</name>
<evidence type="ECO:0000313" key="2">
    <source>
        <dbReference type="Proteomes" id="UP000248745"/>
    </source>
</evidence>
<dbReference type="EMBL" id="QKTW01000003">
    <property type="protein sequence ID" value="PZF74419.1"/>
    <property type="molecule type" value="Genomic_DNA"/>
</dbReference>
<protein>
    <submittedName>
        <fullName evidence="1">Uncharacterized protein</fullName>
    </submittedName>
</protein>
<organism evidence="1 2">
    <name type="scientific">Taibaiella soli</name>
    <dbReference type="NCBI Taxonomy" id="1649169"/>
    <lineage>
        <taxon>Bacteria</taxon>
        <taxon>Pseudomonadati</taxon>
        <taxon>Bacteroidota</taxon>
        <taxon>Chitinophagia</taxon>
        <taxon>Chitinophagales</taxon>
        <taxon>Chitinophagaceae</taxon>
        <taxon>Taibaiella</taxon>
    </lineage>
</organism>
<reference evidence="1 2" key="1">
    <citation type="submission" date="2018-06" db="EMBL/GenBank/DDBJ databases">
        <title>Mucibacter soli gen. nov., sp. nov., a new member of the family Chitinophagaceae producing mucin.</title>
        <authorList>
            <person name="Kim M.-K."/>
            <person name="Park S."/>
            <person name="Kim T.-S."/>
            <person name="Joung Y."/>
            <person name="Han J.-H."/>
            <person name="Kim S.B."/>
        </authorList>
    </citation>
    <scope>NUCLEOTIDE SEQUENCE [LARGE SCALE GENOMIC DNA]</scope>
    <source>
        <strain evidence="1 2">R1-15</strain>
    </source>
</reference>
<comment type="caution">
    <text evidence="1">The sequence shown here is derived from an EMBL/GenBank/DDBJ whole genome shotgun (WGS) entry which is preliminary data.</text>
</comment>
<dbReference type="Proteomes" id="UP000248745">
    <property type="component" value="Unassembled WGS sequence"/>
</dbReference>